<dbReference type="Pfam" id="PF03553">
    <property type="entry name" value="Na_H_antiporter"/>
    <property type="match status" value="1"/>
</dbReference>
<dbReference type="GO" id="GO:0015297">
    <property type="term" value="F:antiporter activity"/>
    <property type="evidence" value="ECO:0007669"/>
    <property type="project" value="UniProtKB-KW"/>
</dbReference>
<evidence type="ECO:0000313" key="12">
    <source>
        <dbReference type="EMBL" id="AGH44406.1"/>
    </source>
</evidence>
<protein>
    <submittedName>
        <fullName evidence="12">Na+/H+ antiporter, NhaC family protein</fullName>
    </submittedName>
</protein>
<dbReference type="Proteomes" id="UP000011864">
    <property type="component" value="Chromosome"/>
</dbReference>
<evidence type="ECO:0000256" key="2">
    <source>
        <dbReference type="ARBA" id="ARBA00022448"/>
    </source>
</evidence>
<keyword evidence="4" id="KW-1003">Cell membrane</keyword>
<feature type="domain" description="Na+/H+ antiporter NhaC-like C-terminal" evidence="11">
    <location>
        <begin position="3"/>
        <end position="187"/>
    </location>
</feature>
<feature type="transmembrane region" description="Helical" evidence="10">
    <location>
        <begin position="137"/>
        <end position="156"/>
    </location>
</feature>
<dbReference type="PANTHER" id="PTHR33451">
    <property type="entry name" value="MALATE-2H(+)/NA(+)-LACTATE ANTIPORTER"/>
    <property type="match status" value="1"/>
</dbReference>
<keyword evidence="13" id="KW-1185">Reference proteome</keyword>
<evidence type="ECO:0000256" key="7">
    <source>
        <dbReference type="ARBA" id="ARBA00023136"/>
    </source>
</evidence>
<proteinExistence type="inferred from homology"/>
<dbReference type="InterPro" id="IPR052180">
    <property type="entry name" value="NhaC_Na-H+_Antiporter"/>
</dbReference>
<keyword evidence="5 10" id="KW-0812">Transmembrane</keyword>
<keyword evidence="2" id="KW-0813">Transport</keyword>
<evidence type="ECO:0000256" key="10">
    <source>
        <dbReference type="SAM" id="Phobius"/>
    </source>
</evidence>
<dbReference type="PATRIC" id="fig|1129794.4.peg.2272"/>
<feature type="transmembrane region" description="Helical" evidence="10">
    <location>
        <begin position="39"/>
        <end position="57"/>
    </location>
</feature>
<evidence type="ECO:0000256" key="3">
    <source>
        <dbReference type="ARBA" id="ARBA00022449"/>
    </source>
</evidence>
<dbReference type="eggNOG" id="COG1757">
    <property type="taxonomic scope" value="Bacteria"/>
</dbReference>
<evidence type="ECO:0000256" key="6">
    <source>
        <dbReference type="ARBA" id="ARBA00022989"/>
    </source>
</evidence>
<evidence type="ECO:0000313" key="13">
    <source>
        <dbReference type="Proteomes" id="UP000011864"/>
    </source>
</evidence>
<dbReference type="GO" id="GO:0005886">
    <property type="term" value="C:plasma membrane"/>
    <property type="evidence" value="ECO:0007669"/>
    <property type="project" value="UniProtKB-SubCell"/>
</dbReference>
<reference evidence="12 13" key="1">
    <citation type="journal article" date="2013" name="Genome Announc.">
        <title>Complete Genome Sequence of Glaciecola psychrophila Strain 170T.</title>
        <authorList>
            <person name="Yin J."/>
            <person name="Chen J."/>
            <person name="Liu G."/>
            <person name="Yu Y."/>
            <person name="Song L."/>
            <person name="Wang X."/>
            <person name="Qu X."/>
        </authorList>
    </citation>
    <scope>NUCLEOTIDE SEQUENCE [LARGE SCALE GENOMIC DNA]</scope>
    <source>
        <strain evidence="12 13">170</strain>
    </source>
</reference>
<keyword evidence="7 10" id="KW-0472">Membrane</keyword>
<feature type="transmembrane region" description="Helical" evidence="10">
    <location>
        <begin position="162"/>
        <end position="184"/>
    </location>
</feature>
<evidence type="ECO:0000259" key="11">
    <source>
        <dbReference type="Pfam" id="PF03553"/>
    </source>
</evidence>
<dbReference type="InterPro" id="IPR018461">
    <property type="entry name" value="Na/H_Antiport_NhaC-like_C"/>
</dbReference>
<keyword evidence="3" id="KW-0050">Antiport</keyword>
<dbReference type="EMBL" id="CP003837">
    <property type="protein sequence ID" value="AGH44406.1"/>
    <property type="molecule type" value="Genomic_DNA"/>
</dbReference>
<gene>
    <name evidence="12" type="ORF">C427_2297</name>
</gene>
<dbReference type="KEGG" id="gps:C427_2297"/>
<dbReference type="STRING" id="1129794.C427_2297"/>
<dbReference type="AlphaFoldDB" id="M4RLF1"/>
<evidence type="ECO:0000256" key="1">
    <source>
        <dbReference type="ARBA" id="ARBA00004651"/>
    </source>
</evidence>
<dbReference type="HOGENOM" id="CLU_033405_3_1_6"/>
<evidence type="ECO:0000256" key="4">
    <source>
        <dbReference type="ARBA" id="ARBA00022475"/>
    </source>
</evidence>
<organism evidence="12 13">
    <name type="scientific">Paraglaciecola psychrophila 170</name>
    <dbReference type="NCBI Taxonomy" id="1129794"/>
    <lineage>
        <taxon>Bacteria</taxon>
        <taxon>Pseudomonadati</taxon>
        <taxon>Pseudomonadota</taxon>
        <taxon>Gammaproteobacteria</taxon>
        <taxon>Alteromonadales</taxon>
        <taxon>Alteromonadaceae</taxon>
        <taxon>Paraglaciecola</taxon>
    </lineage>
</organism>
<dbReference type="PANTHER" id="PTHR33451:SF3">
    <property type="entry name" value="MALATE-2H(+)_NA(+)-LACTATE ANTIPORTER"/>
    <property type="match status" value="1"/>
</dbReference>
<comment type="similarity">
    <text evidence="8">Belongs to the NhaC Na(+)/H(+) (TC 2.A.35) antiporter family.</text>
</comment>
<keyword evidence="6 10" id="KW-1133">Transmembrane helix</keyword>
<feature type="region of interest" description="Disordered" evidence="9">
    <location>
        <begin position="207"/>
        <end position="239"/>
    </location>
</feature>
<accession>M4RLF1</accession>
<evidence type="ECO:0000256" key="8">
    <source>
        <dbReference type="ARBA" id="ARBA00038435"/>
    </source>
</evidence>
<evidence type="ECO:0000256" key="9">
    <source>
        <dbReference type="SAM" id="MobiDB-lite"/>
    </source>
</evidence>
<name>M4RLF1_9ALTE</name>
<sequence length="239" mass="25289">MIVQGQSLQSIFDFANNGYSINTGIGEIDSLLNRGGIQSMMWTISLILIALGFGGALEKTGCLKTIINAIKSKVSSFAGTQTAAIGTAFATNLVAGDPYLSIALPGRMYSPVYRGMGYSTLNLSRGIEEGGTLMSPLIPWNAGGAFVISALGLGIADGNIENLLYIPLAFACWTAPLIGIFYAYTGLFSPKATDEEKEQWESAGEAIAEFNSDGTPKVEDEDKDTEKEGVDNDSDKSGQ</sequence>
<feature type="compositionally biased region" description="Basic and acidic residues" evidence="9">
    <location>
        <begin position="216"/>
        <end position="239"/>
    </location>
</feature>
<evidence type="ECO:0000256" key="5">
    <source>
        <dbReference type="ARBA" id="ARBA00022692"/>
    </source>
</evidence>
<comment type="subcellular location">
    <subcellularLocation>
        <location evidence="1">Cell membrane</location>
        <topology evidence="1">Multi-pass membrane protein</topology>
    </subcellularLocation>
</comment>